<dbReference type="GO" id="GO:0004113">
    <property type="term" value="F:2',3'-cyclic-nucleotide 3'-phosphodiesterase activity"/>
    <property type="evidence" value="ECO:0007669"/>
    <property type="project" value="InterPro"/>
</dbReference>
<evidence type="ECO:0000313" key="4">
    <source>
        <dbReference type="Proteomes" id="UP000176700"/>
    </source>
</evidence>
<feature type="short sequence motif" description="HXTX 1" evidence="2">
    <location>
        <begin position="40"/>
        <end position="43"/>
    </location>
</feature>
<keyword evidence="1 2" id="KW-0378">Hydrolase</keyword>
<comment type="caution">
    <text evidence="3">The sequence shown here is derived from an EMBL/GenBank/DDBJ whole genome shotgun (WGS) entry which is preliminary data.</text>
</comment>
<protein>
    <recommendedName>
        <fullName evidence="2">RNA 2',3'-cyclic phosphodiesterase</fullName>
        <shortName evidence="2">RNA 2',3'-CPDase</shortName>
        <ecNumber evidence="2">3.1.4.58</ecNumber>
    </recommendedName>
</protein>
<evidence type="ECO:0000256" key="2">
    <source>
        <dbReference type="HAMAP-Rule" id="MF_01940"/>
    </source>
</evidence>
<dbReference type="GO" id="GO:0016874">
    <property type="term" value="F:ligase activity"/>
    <property type="evidence" value="ECO:0007669"/>
    <property type="project" value="UniProtKB-KW"/>
</dbReference>
<sequence>MKKRVFVAIGISEELKGRISQWQNKFSTLPVRWIGKKNLHVTIIPPWYEENVEKVKQAIQEAVCHVGFFDLQFHRITFGPSQNRPRLIWIEGPSPKKLIDLTMKLEKVLRKKSERRSFLLHLTVARFKPEIYSTFSIKQLDEKVLWNEKVASVVLMESRLLKGGADYESIAACSLQ</sequence>
<dbReference type="EMBL" id="MHNI01000003">
    <property type="protein sequence ID" value="OGZ43760.1"/>
    <property type="molecule type" value="Genomic_DNA"/>
</dbReference>
<comment type="function">
    <text evidence="2">Hydrolyzes RNA 2',3'-cyclic phosphodiester to an RNA 2'-phosphomonoester.</text>
</comment>
<dbReference type="Proteomes" id="UP000176700">
    <property type="component" value="Unassembled WGS sequence"/>
</dbReference>
<reference evidence="3 4" key="1">
    <citation type="journal article" date="2016" name="Nat. Commun.">
        <title>Thousands of microbial genomes shed light on interconnected biogeochemical processes in an aquifer system.</title>
        <authorList>
            <person name="Anantharaman K."/>
            <person name="Brown C.T."/>
            <person name="Hug L.A."/>
            <person name="Sharon I."/>
            <person name="Castelle C.J."/>
            <person name="Probst A.J."/>
            <person name="Thomas B.C."/>
            <person name="Singh A."/>
            <person name="Wilkins M.J."/>
            <person name="Karaoz U."/>
            <person name="Brodie E.L."/>
            <person name="Williams K.H."/>
            <person name="Hubbard S.S."/>
            <person name="Banfield J.F."/>
        </authorList>
    </citation>
    <scope>NUCLEOTIDE SEQUENCE [LARGE SCALE GENOMIC DNA]</scope>
</reference>
<comment type="similarity">
    <text evidence="2">Belongs to the 2H phosphoesterase superfamily. ThpR family.</text>
</comment>
<proteinExistence type="inferred from homology"/>
<organism evidence="3 4">
    <name type="scientific">Candidatus Ryanbacteria bacterium RIFCSPHIGHO2_01_45_13</name>
    <dbReference type="NCBI Taxonomy" id="1802112"/>
    <lineage>
        <taxon>Bacteria</taxon>
        <taxon>Candidatus Ryaniibacteriota</taxon>
    </lineage>
</organism>
<feature type="active site" description="Proton donor" evidence="2">
    <location>
        <position position="40"/>
    </location>
</feature>
<feature type="active site" description="Proton acceptor" evidence="2">
    <location>
        <position position="121"/>
    </location>
</feature>
<feature type="short sequence motif" description="HXTX 2" evidence="2">
    <location>
        <begin position="121"/>
        <end position="124"/>
    </location>
</feature>
<dbReference type="AlphaFoldDB" id="A0A1G2G1L2"/>
<dbReference type="HAMAP" id="MF_01940">
    <property type="entry name" value="RNA_CPDase"/>
    <property type="match status" value="1"/>
</dbReference>
<dbReference type="InterPro" id="IPR004175">
    <property type="entry name" value="RNA_CPDase"/>
</dbReference>
<dbReference type="Gene3D" id="3.90.1140.10">
    <property type="entry name" value="Cyclic phosphodiesterase"/>
    <property type="match status" value="1"/>
</dbReference>
<evidence type="ECO:0000313" key="3">
    <source>
        <dbReference type="EMBL" id="OGZ43760.1"/>
    </source>
</evidence>
<evidence type="ECO:0000256" key="1">
    <source>
        <dbReference type="ARBA" id="ARBA00022801"/>
    </source>
</evidence>
<dbReference type="SUPFAM" id="SSF55144">
    <property type="entry name" value="LigT-like"/>
    <property type="match status" value="1"/>
</dbReference>
<dbReference type="NCBIfam" id="TIGR02258">
    <property type="entry name" value="2_5_ligase"/>
    <property type="match status" value="1"/>
</dbReference>
<dbReference type="GO" id="GO:0008664">
    <property type="term" value="F:RNA 2',3'-cyclic 3'-phosphodiesterase activity"/>
    <property type="evidence" value="ECO:0007669"/>
    <property type="project" value="UniProtKB-EC"/>
</dbReference>
<dbReference type="EC" id="3.1.4.58" evidence="2"/>
<gene>
    <name evidence="3" type="ORF">A2W41_04705</name>
</gene>
<dbReference type="PANTHER" id="PTHR35561:SF1">
    <property type="entry name" value="RNA 2',3'-CYCLIC PHOSPHODIESTERASE"/>
    <property type="match status" value="1"/>
</dbReference>
<accession>A0A1G2G1L2</accession>
<name>A0A1G2G1L2_9BACT</name>
<dbReference type="PANTHER" id="PTHR35561">
    <property type="entry name" value="RNA 2',3'-CYCLIC PHOSPHODIESTERASE"/>
    <property type="match status" value="1"/>
</dbReference>
<keyword evidence="3" id="KW-0436">Ligase</keyword>
<dbReference type="InterPro" id="IPR009097">
    <property type="entry name" value="Cyclic_Pdiesterase"/>
</dbReference>
<comment type="catalytic activity">
    <reaction evidence="2">
        <text>a 3'-end 2',3'-cyclophospho-ribonucleotide-RNA + H2O = a 3'-end 2'-phospho-ribonucleotide-RNA + H(+)</text>
        <dbReference type="Rhea" id="RHEA:11828"/>
        <dbReference type="Rhea" id="RHEA-COMP:10464"/>
        <dbReference type="Rhea" id="RHEA-COMP:17353"/>
        <dbReference type="ChEBI" id="CHEBI:15377"/>
        <dbReference type="ChEBI" id="CHEBI:15378"/>
        <dbReference type="ChEBI" id="CHEBI:83064"/>
        <dbReference type="ChEBI" id="CHEBI:173113"/>
        <dbReference type="EC" id="3.1.4.58"/>
    </reaction>
</comment>
<dbReference type="Pfam" id="PF13563">
    <property type="entry name" value="2_5_RNA_ligase2"/>
    <property type="match status" value="1"/>
</dbReference>